<dbReference type="InterPro" id="IPR051532">
    <property type="entry name" value="Ester_Hydrolysis_Enzymes"/>
</dbReference>
<keyword evidence="2" id="KW-0732">Signal</keyword>
<dbReference type="AlphaFoldDB" id="A0A0C2VV37"/>
<protein>
    <recommendedName>
        <fullName evidence="3">SGNH hydrolase-type esterase domain-containing protein</fullName>
    </recommendedName>
</protein>
<dbReference type="Pfam" id="PF13472">
    <property type="entry name" value="Lipase_GDSL_2"/>
    <property type="match status" value="1"/>
</dbReference>
<organism evidence="4 5">
    <name type="scientific">Jeotgalibacillus campisalis</name>
    <dbReference type="NCBI Taxonomy" id="220754"/>
    <lineage>
        <taxon>Bacteria</taxon>
        <taxon>Bacillati</taxon>
        <taxon>Bacillota</taxon>
        <taxon>Bacilli</taxon>
        <taxon>Bacillales</taxon>
        <taxon>Caryophanaceae</taxon>
        <taxon>Jeotgalibacillus</taxon>
    </lineage>
</organism>
<evidence type="ECO:0000313" key="5">
    <source>
        <dbReference type="Proteomes" id="UP000031972"/>
    </source>
</evidence>
<feature type="chain" id="PRO_5002169703" description="SGNH hydrolase-type esterase domain-containing protein" evidence="2">
    <location>
        <begin position="22"/>
        <end position="337"/>
    </location>
</feature>
<accession>A0A0C2VV37</accession>
<dbReference type="SUPFAM" id="SSF52266">
    <property type="entry name" value="SGNH hydrolase"/>
    <property type="match status" value="1"/>
</dbReference>
<dbReference type="Gene3D" id="3.40.50.1110">
    <property type="entry name" value="SGNH hydrolase"/>
    <property type="match status" value="1"/>
</dbReference>
<feature type="compositionally biased region" description="Polar residues" evidence="1">
    <location>
        <begin position="263"/>
        <end position="275"/>
    </location>
</feature>
<dbReference type="EMBL" id="JXRR01000014">
    <property type="protein sequence ID" value="KIL47853.1"/>
    <property type="molecule type" value="Genomic_DNA"/>
</dbReference>
<feature type="signal peptide" evidence="2">
    <location>
        <begin position="1"/>
        <end position="21"/>
    </location>
</feature>
<dbReference type="GO" id="GO:0004622">
    <property type="term" value="F:phosphatidylcholine lysophospholipase activity"/>
    <property type="evidence" value="ECO:0007669"/>
    <property type="project" value="TreeGrafter"/>
</dbReference>
<dbReference type="PANTHER" id="PTHR30383:SF27">
    <property type="entry name" value="SPORE GERMINATION LIPASE LIPC"/>
    <property type="match status" value="1"/>
</dbReference>
<evidence type="ECO:0000256" key="1">
    <source>
        <dbReference type="SAM" id="MobiDB-lite"/>
    </source>
</evidence>
<dbReference type="PANTHER" id="PTHR30383">
    <property type="entry name" value="THIOESTERASE 1/PROTEASE 1/LYSOPHOSPHOLIPASE L1"/>
    <property type="match status" value="1"/>
</dbReference>
<dbReference type="InterPro" id="IPR013830">
    <property type="entry name" value="SGNH_hydro"/>
</dbReference>
<gene>
    <name evidence="4" type="ORF">KR50_20200</name>
</gene>
<feature type="region of interest" description="Disordered" evidence="1">
    <location>
        <begin position="239"/>
        <end position="310"/>
    </location>
</feature>
<reference evidence="4 5" key="1">
    <citation type="submission" date="2015-01" db="EMBL/GenBank/DDBJ databases">
        <title>Jeotgalibacillus campisalis genome sequencing.</title>
        <authorList>
            <person name="Goh K.M."/>
            <person name="Chan K.-G."/>
            <person name="Yaakop A.S."/>
            <person name="Ee R."/>
            <person name="Gan H.M."/>
            <person name="Chan C.S."/>
        </authorList>
    </citation>
    <scope>NUCLEOTIDE SEQUENCE [LARGE SCALE GENOMIC DNA]</scope>
    <source>
        <strain evidence="4 5">SF-57</strain>
    </source>
</reference>
<feature type="compositionally biased region" description="Acidic residues" evidence="1">
    <location>
        <begin position="292"/>
        <end position="307"/>
    </location>
</feature>
<name>A0A0C2VV37_9BACL</name>
<dbReference type="PATRIC" id="fig|220754.4.peg.2041"/>
<comment type="caution">
    <text evidence="4">The sequence shown here is derived from an EMBL/GenBank/DDBJ whole genome shotgun (WGS) entry which is preliminary data.</text>
</comment>
<keyword evidence="5" id="KW-1185">Reference proteome</keyword>
<dbReference type="InterPro" id="IPR036514">
    <property type="entry name" value="SGNH_hydro_sf"/>
</dbReference>
<feature type="domain" description="SGNH hydrolase-type esterase" evidence="3">
    <location>
        <begin position="31"/>
        <end position="226"/>
    </location>
</feature>
<dbReference type="Proteomes" id="UP000031972">
    <property type="component" value="Unassembled WGS sequence"/>
</dbReference>
<evidence type="ECO:0000256" key="2">
    <source>
        <dbReference type="SAM" id="SignalP"/>
    </source>
</evidence>
<evidence type="ECO:0000259" key="3">
    <source>
        <dbReference type="Pfam" id="PF13472"/>
    </source>
</evidence>
<sequence>MKIGLSISLLSFAIFSPSAKADITTPQVYVALGDSVAAGATPYESLDAGYADIIADTLSKNGLLAAFSKDFAVPGFAVNNIHDLLDEEEVRQSVSQATLITLSAGANNILGLVRQDAAGRTVMFDQLIANYTLNQMRIQYGELLDEILQINPDASIYAVGYYFPYPHVLSTQQQGVLKMLELVNDIIENEASKRDIAFIDAGADFDPDGLNYLPNPVDVHPNQQGYLSIANSFFDKAEPSLESTDNNIPPNPGMSPFLESLMPPSQSEDVTSPDQSGEMDPNLTDEGQGETQNEEPESNTEDAEEDSSLINESAARINYLYEPLFSNTLQHFLALKS</sequence>
<evidence type="ECO:0000313" key="4">
    <source>
        <dbReference type="EMBL" id="KIL47853.1"/>
    </source>
</evidence>
<proteinExistence type="predicted"/>